<dbReference type="NCBIfam" id="TIGR02224">
    <property type="entry name" value="recomb_XerC"/>
    <property type="match status" value="1"/>
</dbReference>
<keyword evidence="4 11" id="KW-0963">Cytoplasm</keyword>
<keyword evidence="16" id="KW-1185">Reference proteome</keyword>
<keyword evidence="8 11" id="KW-0238">DNA-binding</keyword>
<dbReference type="InterPro" id="IPR044068">
    <property type="entry name" value="CB"/>
</dbReference>
<dbReference type="Pfam" id="PF02899">
    <property type="entry name" value="Phage_int_SAM_1"/>
    <property type="match status" value="1"/>
</dbReference>
<evidence type="ECO:0000259" key="13">
    <source>
        <dbReference type="PROSITE" id="PS51898"/>
    </source>
</evidence>
<evidence type="ECO:0000256" key="10">
    <source>
        <dbReference type="ARBA" id="ARBA00023306"/>
    </source>
</evidence>
<dbReference type="InterPro" id="IPR023009">
    <property type="entry name" value="Tyrosine_recombinase_XerC/XerD"/>
</dbReference>
<dbReference type="CDD" id="cd00798">
    <property type="entry name" value="INT_XerDC_C"/>
    <property type="match status" value="1"/>
</dbReference>
<dbReference type="PROSITE" id="PS51900">
    <property type="entry name" value="CB"/>
    <property type="match status" value="1"/>
</dbReference>
<comment type="similarity">
    <text evidence="2 11">Belongs to the 'phage' integrase family. XerC subfamily.</text>
</comment>
<feature type="active site" evidence="11">
    <location>
        <position position="178"/>
    </location>
</feature>
<dbReference type="InterPro" id="IPR010998">
    <property type="entry name" value="Integrase_recombinase_N"/>
</dbReference>
<dbReference type="InterPro" id="IPR004107">
    <property type="entry name" value="Integrase_SAM-like_N"/>
</dbReference>
<accession>A0ABP8V245</accession>
<dbReference type="EMBL" id="BAABFL010000359">
    <property type="protein sequence ID" value="GAA4650079.1"/>
    <property type="molecule type" value="Genomic_DNA"/>
</dbReference>
<feature type="active site" description="O-(3'-phospho-DNA)-tyrosine intermediate" evidence="11">
    <location>
        <position position="306"/>
    </location>
</feature>
<dbReference type="InterPro" id="IPR002104">
    <property type="entry name" value="Integrase_catalytic"/>
</dbReference>
<comment type="caution">
    <text evidence="15">The sequence shown here is derived from an EMBL/GenBank/DDBJ whole genome shotgun (WGS) entry which is preliminary data.</text>
</comment>
<feature type="active site" evidence="11">
    <location>
        <position position="297"/>
    </location>
</feature>
<dbReference type="InterPro" id="IPR013762">
    <property type="entry name" value="Integrase-like_cat_sf"/>
</dbReference>
<sequence length="331" mass="36909">MSVSDKGSDKLPGKRGNTNDHQSALENKTASLAMNQAVDAYLSFLRHEKGFAANTCAAYQRDIQKLSLLAAGLTIEQWPALTAEHLRRCLAALKREGLSARSLHRWLSAVRQFFDFLMREGICHSNPGLQVQAPKRPKKLPDTLDTDQLAGVLNVTPDSPLSLRDHAMMELFYSSGLRLAELVALDLVDLDLDEGVVRVVGKGNKERIVPVGSKARDAIQQWLTVRRGMAQDGENAVFIARGGQRISRRQVQVRVKAWGLQQGLEGNLHPHKLRHSFASHLLESSGELRAVQELLGHSDISTTQIYTHLDFQHLANVYDRAHPRARKKDDE</sequence>
<evidence type="ECO:0000313" key="16">
    <source>
        <dbReference type="Proteomes" id="UP001500604"/>
    </source>
</evidence>
<comment type="subunit">
    <text evidence="11">Forms a cyclic heterotetrameric complex composed of two molecules of XerC and two molecules of XerD.</text>
</comment>
<dbReference type="SUPFAM" id="SSF56349">
    <property type="entry name" value="DNA breaking-rejoining enzymes"/>
    <property type="match status" value="1"/>
</dbReference>
<dbReference type="Pfam" id="PF00589">
    <property type="entry name" value="Phage_integrase"/>
    <property type="match status" value="1"/>
</dbReference>
<name>A0ABP8V245_9GAMM</name>
<keyword evidence="6 11" id="KW-0159">Chromosome partition</keyword>
<evidence type="ECO:0000256" key="4">
    <source>
        <dbReference type="ARBA" id="ARBA00022490"/>
    </source>
</evidence>
<evidence type="ECO:0000256" key="3">
    <source>
        <dbReference type="ARBA" id="ARBA00015804"/>
    </source>
</evidence>
<dbReference type="RefSeq" id="WP_425559251.1">
    <property type="nucleotide sequence ID" value="NZ_BAABFL010000359.1"/>
</dbReference>
<dbReference type="Proteomes" id="UP001500604">
    <property type="component" value="Unassembled WGS sequence"/>
</dbReference>
<feature type="compositionally biased region" description="Basic and acidic residues" evidence="12">
    <location>
        <begin position="1"/>
        <end position="12"/>
    </location>
</feature>
<dbReference type="Gene3D" id="1.10.150.130">
    <property type="match status" value="1"/>
</dbReference>
<feature type="domain" description="Tyr recombinase" evidence="13">
    <location>
        <begin position="139"/>
        <end position="319"/>
    </location>
</feature>
<feature type="active site" evidence="11">
    <location>
        <position position="271"/>
    </location>
</feature>
<dbReference type="PROSITE" id="PS51898">
    <property type="entry name" value="TYR_RECOMBINASE"/>
    <property type="match status" value="1"/>
</dbReference>
<dbReference type="NCBIfam" id="NF001399">
    <property type="entry name" value="PRK00283.1"/>
    <property type="match status" value="1"/>
</dbReference>
<keyword evidence="7 11" id="KW-0229">DNA integration</keyword>
<evidence type="ECO:0000256" key="2">
    <source>
        <dbReference type="ARBA" id="ARBA00006657"/>
    </source>
</evidence>
<evidence type="ECO:0000259" key="14">
    <source>
        <dbReference type="PROSITE" id="PS51900"/>
    </source>
</evidence>
<feature type="active site" evidence="11">
    <location>
        <position position="274"/>
    </location>
</feature>
<evidence type="ECO:0000256" key="6">
    <source>
        <dbReference type="ARBA" id="ARBA00022829"/>
    </source>
</evidence>
<dbReference type="PANTHER" id="PTHR30349">
    <property type="entry name" value="PHAGE INTEGRASE-RELATED"/>
    <property type="match status" value="1"/>
</dbReference>
<organism evidence="15 16">
    <name type="scientific">Kistimonas scapharcae</name>
    <dbReference type="NCBI Taxonomy" id="1036133"/>
    <lineage>
        <taxon>Bacteria</taxon>
        <taxon>Pseudomonadati</taxon>
        <taxon>Pseudomonadota</taxon>
        <taxon>Gammaproteobacteria</taxon>
        <taxon>Oceanospirillales</taxon>
        <taxon>Endozoicomonadaceae</taxon>
        <taxon>Kistimonas</taxon>
    </lineage>
</organism>
<comment type="subcellular location">
    <subcellularLocation>
        <location evidence="1 11">Cytoplasm</location>
    </subcellularLocation>
</comment>
<dbReference type="Gene3D" id="1.10.443.10">
    <property type="entry name" value="Intergrase catalytic core"/>
    <property type="match status" value="1"/>
</dbReference>
<keyword evidence="10 11" id="KW-0131">Cell cycle</keyword>
<dbReference type="InterPro" id="IPR011931">
    <property type="entry name" value="Recomb_XerC"/>
</dbReference>
<feature type="active site" evidence="11">
    <location>
        <position position="202"/>
    </location>
</feature>
<evidence type="ECO:0000256" key="7">
    <source>
        <dbReference type="ARBA" id="ARBA00022908"/>
    </source>
</evidence>
<evidence type="ECO:0000313" key="15">
    <source>
        <dbReference type="EMBL" id="GAA4650079.1"/>
    </source>
</evidence>
<gene>
    <name evidence="11 15" type="primary">xerC</name>
    <name evidence="15" type="ORF">GCM10023116_23620</name>
</gene>
<evidence type="ECO:0000256" key="12">
    <source>
        <dbReference type="SAM" id="MobiDB-lite"/>
    </source>
</evidence>
<evidence type="ECO:0000256" key="5">
    <source>
        <dbReference type="ARBA" id="ARBA00022618"/>
    </source>
</evidence>
<keyword evidence="5 11" id="KW-0132">Cell division</keyword>
<feature type="domain" description="Core-binding (CB)" evidence="14">
    <location>
        <begin position="32"/>
        <end position="118"/>
    </location>
</feature>
<evidence type="ECO:0000256" key="11">
    <source>
        <dbReference type="HAMAP-Rule" id="MF_01808"/>
    </source>
</evidence>
<evidence type="ECO:0000256" key="9">
    <source>
        <dbReference type="ARBA" id="ARBA00023172"/>
    </source>
</evidence>
<reference evidence="16" key="1">
    <citation type="journal article" date="2019" name="Int. J. Syst. Evol. Microbiol.">
        <title>The Global Catalogue of Microorganisms (GCM) 10K type strain sequencing project: providing services to taxonomists for standard genome sequencing and annotation.</title>
        <authorList>
            <consortium name="The Broad Institute Genomics Platform"/>
            <consortium name="The Broad Institute Genome Sequencing Center for Infectious Disease"/>
            <person name="Wu L."/>
            <person name="Ma J."/>
        </authorList>
    </citation>
    <scope>NUCLEOTIDE SEQUENCE [LARGE SCALE GENOMIC DNA]</scope>
    <source>
        <strain evidence="16">JCM 17805</strain>
    </source>
</reference>
<dbReference type="PANTHER" id="PTHR30349:SF81">
    <property type="entry name" value="TYROSINE RECOMBINASE XERC"/>
    <property type="match status" value="1"/>
</dbReference>
<comment type="function">
    <text evidence="11">Site-specific tyrosine recombinase, which acts by catalyzing the cutting and rejoining of the recombining DNA molecules. The XerC-XerD complex is essential to convert dimers of the bacterial chromosome into monomers to permit their segregation at cell division. It also contributes to the segregational stability of plasmids.</text>
</comment>
<dbReference type="InterPro" id="IPR050090">
    <property type="entry name" value="Tyrosine_recombinase_XerCD"/>
</dbReference>
<feature type="region of interest" description="Disordered" evidence="12">
    <location>
        <begin position="1"/>
        <end position="21"/>
    </location>
</feature>
<dbReference type="HAMAP" id="MF_01808">
    <property type="entry name" value="Recomb_XerC_XerD"/>
    <property type="match status" value="1"/>
</dbReference>
<protein>
    <recommendedName>
        <fullName evidence="3 11">Tyrosine recombinase XerC</fullName>
    </recommendedName>
</protein>
<dbReference type="InterPro" id="IPR011010">
    <property type="entry name" value="DNA_brk_join_enz"/>
</dbReference>
<evidence type="ECO:0000256" key="8">
    <source>
        <dbReference type="ARBA" id="ARBA00023125"/>
    </source>
</evidence>
<evidence type="ECO:0000256" key="1">
    <source>
        <dbReference type="ARBA" id="ARBA00004496"/>
    </source>
</evidence>
<keyword evidence="9 11" id="KW-0233">DNA recombination</keyword>
<dbReference type="SUPFAM" id="SSF47823">
    <property type="entry name" value="lambda integrase-like, N-terminal domain"/>
    <property type="match status" value="1"/>
</dbReference>
<proteinExistence type="inferred from homology"/>